<dbReference type="EMBL" id="JAOYFB010000004">
    <property type="protein sequence ID" value="KAK4012890.1"/>
    <property type="molecule type" value="Genomic_DNA"/>
</dbReference>
<evidence type="ECO:0000313" key="2">
    <source>
        <dbReference type="Proteomes" id="UP001234178"/>
    </source>
</evidence>
<proteinExistence type="predicted"/>
<gene>
    <name evidence="1" type="ORF">OUZ56_025140</name>
</gene>
<accession>A0ABQ9ZIZ3</accession>
<keyword evidence="2" id="KW-1185">Reference proteome</keyword>
<sequence length="88" mass="9987">MKNTRSSQQNSRVVSTAEPDSVTSLIYCLWGMSIGRLDGAYNLEPEQRALPREECNALTNVPWLCIQDAGRFAMKAKRTECQKKFYAI</sequence>
<name>A0ABQ9ZIZ3_9CRUS</name>
<evidence type="ECO:0000313" key="1">
    <source>
        <dbReference type="EMBL" id="KAK4012890.1"/>
    </source>
</evidence>
<protein>
    <submittedName>
        <fullName evidence="1">Uncharacterized protein</fullName>
    </submittedName>
</protein>
<dbReference type="Proteomes" id="UP001234178">
    <property type="component" value="Unassembled WGS sequence"/>
</dbReference>
<reference evidence="1 2" key="1">
    <citation type="journal article" date="2023" name="Nucleic Acids Res.">
        <title>The hologenome of Daphnia magna reveals possible DNA methylation and microbiome-mediated evolution of the host genome.</title>
        <authorList>
            <person name="Chaturvedi A."/>
            <person name="Li X."/>
            <person name="Dhandapani V."/>
            <person name="Marshall H."/>
            <person name="Kissane S."/>
            <person name="Cuenca-Cambronero M."/>
            <person name="Asole G."/>
            <person name="Calvet F."/>
            <person name="Ruiz-Romero M."/>
            <person name="Marangio P."/>
            <person name="Guigo R."/>
            <person name="Rago D."/>
            <person name="Mirbahai L."/>
            <person name="Eastwood N."/>
            <person name="Colbourne J.K."/>
            <person name="Zhou J."/>
            <person name="Mallon E."/>
            <person name="Orsini L."/>
        </authorList>
    </citation>
    <scope>NUCLEOTIDE SEQUENCE [LARGE SCALE GENOMIC DNA]</scope>
    <source>
        <strain evidence="1">LRV0_1</strain>
    </source>
</reference>
<organism evidence="1 2">
    <name type="scientific">Daphnia magna</name>
    <dbReference type="NCBI Taxonomy" id="35525"/>
    <lineage>
        <taxon>Eukaryota</taxon>
        <taxon>Metazoa</taxon>
        <taxon>Ecdysozoa</taxon>
        <taxon>Arthropoda</taxon>
        <taxon>Crustacea</taxon>
        <taxon>Branchiopoda</taxon>
        <taxon>Diplostraca</taxon>
        <taxon>Cladocera</taxon>
        <taxon>Anomopoda</taxon>
        <taxon>Daphniidae</taxon>
        <taxon>Daphnia</taxon>
    </lineage>
</organism>
<comment type="caution">
    <text evidence="1">The sequence shown here is derived from an EMBL/GenBank/DDBJ whole genome shotgun (WGS) entry which is preliminary data.</text>
</comment>